<feature type="domain" description="Mur ligase C-terminal" evidence="16">
    <location>
        <begin position="323"/>
        <end position="463"/>
    </location>
</feature>
<dbReference type="SUPFAM" id="SSF51984">
    <property type="entry name" value="MurCD N-terminal domain"/>
    <property type="match status" value="1"/>
</dbReference>
<keyword evidence="8 14" id="KW-0067">ATP-binding</keyword>
<dbReference type="Pfam" id="PF01225">
    <property type="entry name" value="Mur_ligase"/>
    <property type="match status" value="1"/>
</dbReference>
<evidence type="ECO:0000256" key="11">
    <source>
        <dbReference type="ARBA" id="ARBA00023306"/>
    </source>
</evidence>
<dbReference type="HAMAP" id="MF_00046">
    <property type="entry name" value="MurC"/>
    <property type="match status" value="1"/>
</dbReference>
<evidence type="ECO:0000256" key="13">
    <source>
        <dbReference type="ARBA" id="ARBA00047833"/>
    </source>
</evidence>
<comment type="caution">
    <text evidence="18">The sequence shown here is derived from an EMBL/GenBank/DDBJ whole genome shotgun (WGS) entry which is preliminary data.</text>
</comment>
<dbReference type="Proteomes" id="UP000749311">
    <property type="component" value="Unassembled WGS sequence"/>
</dbReference>
<evidence type="ECO:0000313" key="19">
    <source>
        <dbReference type="Proteomes" id="UP000749311"/>
    </source>
</evidence>
<evidence type="ECO:0000259" key="16">
    <source>
        <dbReference type="Pfam" id="PF02875"/>
    </source>
</evidence>
<keyword evidence="10 14" id="KW-0573">Peptidoglycan synthesis</keyword>
<dbReference type="Gene3D" id="3.90.190.20">
    <property type="entry name" value="Mur ligase, C-terminal domain"/>
    <property type="match status" value="1"/>
</dbReference>
<evidence type="ECO:0000256" key="5">
    <source>
        <dbReference type="ARBA" id="ARBA00022598"/>
    </source>
</evidence>
<keyword evidence="4 14" id="KW-0963">Cytoplasm</keyword>
<evidence type="ECO:0000313" key="18">
    <source>
        <dbReference type="EMBL" id="NIH57512.1"/>
    </source>
</evidence>
<dbReference type="GO" id="GO:0008763">
    <property type="term" value="F:UDP-N-acetylmuramate-L-alanine ligase activity"/>
    <property type="evidence" value="ECO:0007669"/>
    <property type="project" value="UniProtKB-EC"/>
</dbReference>
<evidence type="ECO:0000256" key="4">
    <source>
        <dbReference type="ARBA" id="ARBA00022490"/>
    </source>
</evidence>
<evidence type="ECO:0000259" key="17">
    <source>
        <dbReference type="Pfam" id="PF08245"/>
    </source>
</evidence>
<comment type="pathway">
    <text evidence="2 14">Cell wall biogenesis; peptidoglycan biosynthesis.</text>
</comment>
<dbReference type="InterPro" id="IPR013221">
    <property type="entry name" value="Mur_ligase_cen"/>
</dbReference>
<evidence type="ECO:0000256" key="3">
    <source>
        <dbReference type="ARBA" id="ARBA00012211"/>
    </source>
</evidence>
<dbReference type="Gene3D" id="3.40.50.720">
    <property type="entry name" value="NAD(P)-binding Rossmann-like Domain"/>
    <property type="match status" value="1"/>
</dbReference>
<dbReference type="InterPro" id="IPR050061">
    <property type="entry name" value="MurCDEF_pg_biosynth"/>
</dbReference>
<dbReference type="Pfam" id="PF02875">
    <property type="entry name" value="Mur_ligase_C"/>
    <property type="match status" value="1"/>
</dbReference>
<keyword evidence="12 14" id="KW-0961">Cell wall biogenesis/degradation</keyword>
<evidence type="ECO:0000256" key="2">
    <source>
        <dbReference type="ARBA" id="ARBA00004752"/>
    </source>
</evidence>
<keyword evidence="6 14" id="KW-0132">Cell division</keyword>
<comment type="function">
    <text evidence="14">Cell wall formation.</text>
</comment>
<name>A0ABX0SGJ0_9ACTN</name>
<comment type="subcellular location">
    <subcellularLocation>
        <location evidence="1 14">Cytoplasm</location>
    </subcellularLocation>
</comment>
<accession>A0ABX0SGJ0</accession>
<dbReference type="SUPFAM" id="SSF53623">
    <property type="entry name" value="MurD-like peptide ligases, catalytic domain"/>
    <property type="match status" value="1"/>
</dbReference>
<keyword evidence="7 14" id="KW-0547">Nucleotide-binding</keyword>
<dbReference type="InterPro" id="IPR004101">
    <property type="entry name" value="Mur_ligase_C"/>
</dbReference>
<organism evidence="18 19">
    <name type="scientific">Brooklawnia cerclae</name>
    <dbReference type="NCBI Taxonomy" id="349934"/>
    <lineage>
        <taxon>Bacteria</taxon>
        <taxon>Bacillati</taxon>
        <taxon>Actinomycetota</taxon>
        <taxon>Actinomycetes</taxon>
        <taxon>Propionibacteriales</taxon>
        <taxon>Propionibacteriaceae</taxon>
        <taxon>Brooklawnia</taxon>
    </lineage>
</organism>
<feature type="domain" description="Mur ligase N-terminal catalytic" evidence="15">
    <location>
        <begin position="18"/>
        <end position="113"/>
    </location>
</feature>
<gene>
    <name evidence="14" type="primary">murC</name>
    <name evidence="18" type="ORF">FB473_002157</name>
</gene>
<keyword evidence="9 14" id="KW-0133">Cell shape</keyword>
<comment type="similarity">
    <text evidence="14">Belongs to the MurCDEF family.</text>
</comment>
<evidence type="ECO:0000256" key="14">
    <source>
        <dbReference type="HAMAP-Rule" id="MF_00046"/>
    </source>
</evidence>
<dbReference type="InterPro" id="IPR000713">
    <property type="entry name" value="Mur_ligase_N"/>
</dbReference>
<proteinExistence type="inferred from homology"/>
<evidence type="ECO:0000256" key="6">
    <source>
        <dbReference type="ARBA" id="ARBA00022618"/>
    </source>
</evidence>
<dbReference type="InterPro" id="IPR036565">
    <property type="entry name" value="Mur-like_cat_sf"/>
</dbReference>
<evidence type="ECO:0000256" key="1">
    <source>
        <dbReference type="ARBA" id="ARBA00004496"/>
    </source>
</evidence>
<keyword evidence="19" id="KW-1185">Reference proteome</keyword>
<dbReference type="SUPFAM" id="SSF53244">
    <property type="entry name" value="MurD-like peptide ligases, peptide-binding domain"/>
    <property type="match status" value="1"/>
</dbReference>
<keyword evidence="11 14" id="KW-0131">Cell cycle</keyword>
<dbReference type="InterPro" id="IPR036615">
    <property type="entry name" value="Mur_ligase_C_dom_sf"/>
</dbReference>
<evidence type="ECO:0000256" key="7">
    <source>
        <dbReference type="ARBA" id="ARBA00022741"/>
    </source>
</evidence>
<dbReference type="EMBL" id="JAAMOZ010000001">
    <property type="protein sequence ID" value="NIH57512.1"/>
    <property type="molecule type" value="Genomic_DNA"/>
</dbReference>
<evidence type="ECO:0000256" key="8">
    <source>
        <dbReference type="ARBA" id="ARBA00022840"/>
    </source>
</evidence>
<feature type="domain" description="Mur ligase central" evidence="17">
    <location>
        <begin position="120"/>
        <end position="300"/>
    </location>
</feature>
<evidence type="ECO:0000256" key="12">
    <source>
        <dbReference type="ARBA" id="ARBA00023316"/>
    </source>
</evidence>
<reference evidence="18 19" key="1">
    <citation type="submission" date="2020-02" db="EMBL/GenBank/DDBJ databases">
        <title>Sequencing the genomes of 1000 actinobacteria strains.</title>
        <authorList>
            <person name="Klenk H.-P."/>
        </authorList>
    </citation>
    <scope>NUCLEOTIDE SEQUENCE [LARGE SCALE GENOMIC DNA]</scope>
    <source>
        <strain evidence="18 19">DSM 19609</strain>
    </source>
</reference>
<keyword evidence="5 14" id="KW-0436">Ligase</keyword>
<dbReference type="Gene3D" id="3.40.1190.10">
    <property type="entry name" value="Mur-like, catalytic domain"/>
    <property type="match status" value="1"/>
</dbReference>
<sequence length="482" mass="50903">MTLRHTVEVIPADQVGSVHFIGIGGAGMSGIAEFYHAVGVRVGGCDRSDSPTLRRLASEGIATAVGHDPGHLDGVETVVVSSAIRLDNPEIAAAHERGLRIWHRSAALAALMIDRCVVSVAGTHGKTTTSAMLSVMLAAAGVDPSFVIGSPLASTGHSSHRGEGRVFVVEADESDGSFLQYPTEIAVVTSVEPDHLDNWGTPQHYAAGFRDFATGPGVKSVVINADEPGARRLAEALQSREGVRVLTYGEAEDADLRLTDLDLEGTHGRATLRLGTDTWRLHLQVPGRYNLANAAAAFGVGRILDLDPEVLLASLASFTGTLRRFQLVGQVALATEPDRPVRIYDDYAHHPTELRAALGAALRARGTGRLVACFQPHLYSRTQEFSEEFGSALCLADVAVVTDIYGSREDPVPGVTGALVADAAERHAEPGTEVHYVPDKNDLPAALATLVRPGDLVMTLGAGDVTLVGPMLARLLADRSPA</sequence>
<dbReference type="PANTHER" id="PTHR43445">
    <property type="entry name" value="UDP-N-ACETYLMURAMATE--L-ALANINE LIGASE-RELATED"/>
    <property type="match status" value="1"/>
</dbReference>
<dbReference type="PANTHER" id="PTHR43445:SF3">
    <property type="entry name" value="UDP-N-ACETYLMURAMATE--L-ALANINE LIGASE"/>
    <property type="match status" value="1"/>
</dbReference>
<dbReference type="InterPro" id="IPR005758">
    <property type="entry name" value="UDP-N-AcMur_Ala_ligase_MurC"/>
</dbReference>
<dbReference type="NCBIfam" id="TIGR01082">
    <property type="entry name" value="murC"/>
    <property type="match status" value="1"/>
</dbReference>
<feature type="binding site" evidence="14">
    <location>
        <begin position="122"/>
        <end position="128"/>
    </location>
    <ligand>
        <name>ATP</name>
        <dbReference type="ChEBI" id="CHEBI:30616"/>
    </ligand>
</feature>
<evidence type="ECO:0000256" key="9">
    <source>
        <dbReference type="ARBA" id="ARBA00022960"/>
    </source>
</evidence>
<protein>
    <recommendedName>
        <fullName evidence="3 14">UDP-N-acetylmuramate--L-alanine ligase</fullName>
        <ecNumber evidence="3 14">6.3.2.8</ecNumber>
    </recommendedName>
    <alternativeName>
        <fullName evidence="14">UDP-N-acetylmuramoyl-L-alanine synthetase</fullName>
    </alternativeName>
</protein>
<evidence type="ECO:0000256" key="10">
    <source>
        <dbReference type="ARBA" id="ARBA00022984"/>
    </source>
</evidence>
<dbReference type="EC" id="6.3.2.8" evidence="3 14"/>
<comment type="catalytic activity">
    <reaction evidence="13 14">
        <text>UDP-N-acetyl-alpha-D-muramate + L-alanine + ATP = UDP-N-acetyl-alpha-D-muramoyl-L-alanine + ADP + phosphate + H(+)</text>
        <dbReference type="Rhea" id="RHEA:23372"/>
        <dbReference type="ChEBI" id="CHEBI:15378"/>
        <dbReference type="ChEBI" id="CHEBI:30616"/>
        <dbReference type="ChEBI" id="CHEBI:43474"/>
        <dbReference type="ChEBI" id="CHEBI:57972"/>
        <dbReference type="ChEBI" id="CHEBI:70757"/>
        <dbReference type="ChEBI" id="CHEBI:83898"/>
        <dbReference type="ChEBI" id="CHEBI:456216"/>
        <dbReference type="EC" id="6.3.2.8"/>
    </reaction>
</comment>
<dbReference type="Pfam" id="PF08245">
    <property type="entry name" value="Mur_ligase_M"/>
    <property type="match status" value="1"/>
</dbReference>
<evidence type="ECO:0000259" key="15">
    <source>
        <dbReference type="Pfam" id="PF01225"/>
    </source>
</evidence>
<dbReference type="RefSeq" id="WP_167167350.1">
    <property type="nucleotide sequence ID" value="NZ_BAAAOO010000007.1"/>
</dbReference>